<evidence type="ECO:0000256" key="1">
    <source>
        <dbReference type="SAM" id="Coils"/>
    </source>
</evidence>
<gene>
    <name evidence="4" type="ORF">D5F01_LYC12429</name>
</gene>
<proteinExistence type="predicted"/>
<feature type="compositionally biased region" description="Low complexity" evidence="2">
    <location>
        <begin position="498"/>
        <end position="507"/>
    </location>
</feature>
<feature type="coiled-coil region" evidence="1">
    <location>
        <begin position="52"/>
        <end position="228"/>
    </location>
</feature>
<feature type="region of interest" description="Disordered" evidence="2">
    <location>
        <begin position="338"/>
        <end position="374"/>
    </location>
</feature>
<feature type="domain" description="Little elongation complex subunit 1 C-terminal" evidence="3">
    <location>
        <begin position="660"/>
        <end position="849"/>
    </location>
</feature>
<name>A0A6G0IBH9_LARCR</name>
<evidence type="ECO:0000259" key="3">
    <source>
        <dbReference type="Pfam" id="PF25817"/>
    </source>
</evidence>
<dbReference type="InterPro" id="IPR057881">
    <property type="entry name" value="ICE1_C"/>
</dbReference>
<dbReference type="EMBL" id="REGW02000012">
    <property type="protein sequence ID" value="KAE8288556.1"/>
    <property type="molecule type" value="Genomic_DNA"/>
</dbReference>
<feature type="region of interest" description="Disordered" evidence="2">
    <location>
        <begin position="283"/>
        <end position="313"/>
    </location>
</feature>
<evidence type="ECO:0000256" key="2">
    <source>
        <dbReference type="SAM" id="MobiDB-lite"/>
    </source>
</evidence>
<dbReference type="Proteomes" id="UP000424527">
    <property type="component" value="Unassembled WGS sequence"/>
</dbReference>
<protein>
    <submittedName>
        <fullName evidence="4">Little elongation complex subunit 1 Interactor of little elongator complex ELL subunit 1</fullName>
    </submittedName>
</protein>
<comment type="caution">
    <text evidence="4">The sequence shown here is derived from an EMBL/GenBank/DDBJ whole genome shotgun (WGS) entry which is preliminary data.</text>
</comment>
<keyword evidence="1" id="KW-0175">Coiled coil</keyword>
<feature type="region of interest" description="Disordered" evidence="2">
    <location>
        <begin position="391"/>
        <end position="425"/>
    </location>
</feature>
<reference evidence="4 5" key="1">
    <citation type="submission" date="2019-07" db="EMBL/GenBank/DDBJ databases">
        <title>Chromosome genome assembly for large yellow croaker.</title>
        <authorList>
            <person name="Xiao S."/>
        </authorList>
    </citation>
    <scope>NUCLEOTIDE SEQUENCE [LARGE SCALE GENOMIC DNA]</scope>
    <source>
        <strain evidence="4">JMULYC20181020</strain>
        <tissue evidence="4">Muscle</tissue>
    </source>
</reference>
<organism evidence="4 5">
    <name type="scientific">Larimichthys crocea</name>
    <name type="common">Large yellow croaker</name>
    <name type="synonym">Pseudosciaena crocea</name>
    <dbReference type="NCBI Taxonomy" id="215358"/>
    <lineage>
        <taxon>Eukaryota</taxon>
        <taxon>Metazoa</taxon>
        <taxon>Chordata</taxon>
        <taxon>Craniata</taxon>
        <taxon>Vertebrata</taxon>
        <taxon>Euteleostomi</taxon>
        <taxon>Actinopterygii</taxon>
        <taxon>Neopterygii</taxon>
        <taxon>Teleostei</taxon>
        <taxon>Neoteleostei</taxon>
        <taxon>Acanthomorphata</taxon>
        <taxon>Eupercaria</taxon>
        <taxon>Sciaenidae</taxon>
        <taxon>Larimichthys</taxon>
    </lineage>
</organism>
<keyword evidence="5" id="KW-1185">Reference proteome</keyword>
<sequence length="858" mass="95374">MMPGDSQSKMLAIAADATVGDCQNCSVLYQSLNEYVSSFVALKQKIAVSDDSIRLQQQLEELQIRLVTLEKKTADYESVQADLEEKKVALKAYEQMSEQMEQLKQENSKTMAEKNKLEDQMKEANEVTETQALENAQLKREMAVIENELLKVQTSLKISQAQADQVEKLIEENTKTTSIKDSLENKVGLLEDSIRKQNHQIFQLTKEKNLLEGNVYDLQKRLLKLERERSKEYRSTSTQASVPEEPKVDKEKFRMLLENLWACVEPQPQPSANLLHLPVSESSSKQVLPPSPLNRCRSLQSNTSTSHKIAESNGYPMQTDATYTLLKLSPPGRKAYKHQALLHPTSPKKRTDTPKKKKRLPKKHKTNESSLDTSEVSYEEIMALFKPLPPCLSPLSDMETNMDPMETDDGGQENHPKPSNDSVPLQQEESLLITTPVSDYCPESSALPTEEDVDLPVVTTEEVENISKDLGPNELSGVTEMKGKISTDGRLPLTAMTSSPSSSSSPSQENSMRILDTMYPELSAHARTLSILRGNVSLGIGSSESGLLPTTAGSQMSGFKTINSTSTAFTKTEQRKETSAGNYLQALCRVYTGLCRQKRDWEKAHILAYSILTEDFPDAAKLILFMVATWPNVLSHTSPLCQAIHAVTKLKAEENLHKALSAFLGWEKNPPCDVDELISRALSNIRSGSSLSFTKHSRYGDDLGSEAWEQVFTLNLLCTHKKWRWTYENILGPELWPLMNTWVLQPRDQQGPISDVTVATVLRLIGRLGQLGIKERCVSSVLSVASVINAFGKHGQTEGVPWAVQLAAIYCISELSPCNPKTALDALAGWRGETSQSVPPAVTSCIYQLASVCRQVKS</sequence>
<accession>A0A6G0IBH9</accession>
<feature type="region of interest" description="Disordered" evidence="2">
    <location>
        <begin position="490"/>
        <end position="510"/>
    </location>
</feature>
<feature type="compositionally biased region" description="Basic residues" evidence="2">
    <location>
        <begin position="355"/>
        <end position="365"/>
    </location>
</feature>
<feature type="compositionally biased region" description="Polar residues" evidence="2">
    <location>
        <begin position="297"/>
        <end position="307"/>
    </location>
</feature>
<evidence type="ECO:0000313" key="4">
    <source>
        <dbReference type="EMBL" id="KAE8288556.1"/>
    </source>
</evidence>
<evidence type="ECO:0000313" key="5">
    <source>
        <dbReference type="Proteomes" id="UP000424527"/>
    </source>
</evidence>
<dbReference type="PANTHER" id="PTHR11852:SF4">
    <property type="entry name" value="LITTLE ELONGATION COMPLEX SUBUNIT 1"/>
    <property type="match status" value="1"/>
</dbReference>
<dbReference type="Pfam" id="PF25817">
    <property type="entry name" value="ICE1_C"/>
    <property type="match status" value="1"/>
</dbReference>
<dbReference type="PANTHER" id="PTHR11852">
    <property type="entry name" value="PLATELET-ACTIVATING FACTOR ACETYLHYDROLASE"/>
    <property type="match status" value="1"/>
</dbReference>
<dbReference type="AlphaFoldDB" id="A0A6G0IBH9"/>